<comment type="cofactor">
    <cofactor evidence="1">
        <name>pyridoxal 5'-phosphate</name>
        <dbReference type="ChEBI" id="CHEBI:597326"/>
    </cofactor>
</comment>
<protein>
    <recommendedName>
        <fullName evidence="6">Aspartate aminotransferase family protein</fullName>
    </recommendedName>
</protein>
<evidence type="ECO:0000313" key="5">
    <source>
        <dbReference type="EMBL" id="GAH19174.1"/>
    </source>
</evidence>
<proteinExistence type="predicted"/>
<keyword evidence="2" id="KW-0032">Aminotransferase</keyword>
<evidence type="ECO:0000256" key="3">
    <source>
        <dbReference type="ARBA" id="ARBA00022679"/>
    </source>
</evidence>
<dbReference type="Gene3D" id="3.40.640.10">
    <property type="entry name" value="Type I PLP-dependent aspartate aminotransferase-like (Major domain)"/>
    <property type="match status" value="1"/>
</dbReference>
<keyword evidence="3" id="KW-0808">Transferase</keyword>
<accession>X1EPY3</accession>
<keyword evidence="4" id="KW-0663">Pyridoxal phosphate</keyword>
<dbReference type="EMBL" id="BARU01001597">
    <property type="protein sequence ID" value="GAH19174.1"/>
    <property type="molecule type" value="Genomic_DNA"/>
</dbReference>
<feature type="non-terminal residue" evidence="5">
    <location>
        <position position="217"/>
    </location>
</feature>
<dbReference type="InterPro" id="IPR015424">
    <property type="entry name" value="PyrdxlP-dep_Trfase"/>
</dbReference>
<dbReference type="InterPro" id="IPR005814">
    <property type="entry name" value="Aminotrans_3"/>
</dbReference>
<dbReference type="GO" id="GO:0030170">
    <property type="term" value="F:pyridoxal phosphate binding"/>
    <property type="evidence" value="ECO:0007669"/>
    <property type="project" value="InterPro"/>
</dbReference>
<dbReference type="PANTHER" id="PTHR11986">
    <property type="entry name" value="AMINOTRANSFERASE CLASS III"/>
    <property type="match status" value="1"/>
</dbReference>
<dbReference type="Gene3D" id="3.90.1150.10">
    <property type="entry name" value="Aspartate Aminotransferase, domain 1"/>
    <property type="match status" value="1"/>
</dbReference>
<comment type="caution">
    <text evidence="5">The sequence shown here is derived from an EMBL/GenBank/DDBJ whole genome shotgun (WGS) entry which is preliminary data.</text>
</comment>
<dbReference type="InterPro" id="IPR015422">
    <property type="entry name" value="PyrdxlP-dep_Trfase_small"/>
</dbReference>
<organism evidence="5">
    <name type="scientific">marine sediment metagenome</name>
    <dbReference type="NCBI Taxonomy" id="412755"/>
    <lineage>
        <taxon>unclassified sequences</taxon>
        <taxon>metagenomes</taxon>
        <taxon>ecological metagenomes</taxon>
    </lineage>
</organism>
<dbReference type="PANTHER" id="PTHR11986:SF79">
    <property type="entry name" value="ACETYLORNITHINE AMINOTRANSFERASE, MITOCHONDRIAL"/>
    <property type="match status" value="1"/>
</dbReference>
<evidence type="ECO:0000256" key="1">
    <source>
        <dbReference type="ARBA" id="ARBA00001933"/>
    </source>
</evidence>
<name>X1EPY3_9ZZZZ</name>
<dbReference type="AlphaFoldDB" id="X1EPY3"/>
<dbReference type="InterPro" id="IPR050103">
    <property type="entry name" value="Class-III_PLP-dep_AT"/>
</dbReference>
<dbReference type="GO" id="GO:0008483">
    <property type="term" value="F:transaminase activity"/>
    <property type="evidence" value="ECO:0007669"/>
    <property type="project" value="UniProtKB-KW"/>
</dbReference>
<dbReference type="Pfam" id="PF00202">
    <property type="entry name" value="Aminotran_3"/>
    <property type="match status" value="1"/>
</dbReference>
<dbReference type="FunFam" id="3.40.640.10:FF:000004">
    <property type="entry name" value="Acetylornithine aminotransferase"/>
    <property type="match status" value="1"/>
</dbReference>
<gene>
    <name evidence="5" type="ORF">S03H2_04111</name>
</gene>
<sequence>MNNRRVVRLDKKYVMHTYSRIPIAMERGEGVRIWDSDGKEYLDFISGIGVNAVGHCHPEIVKAIESQLKKLLHCSNLYHINPQAKLAEALCEVSFADKVFFSNSGAEANEAAIKLARRFGSKLGGRRYEIITMKGSFHGRTLATLKATAQTKYQNGFGPFPPGFKYAPFNDLKGVKKAISSKTCAVMLEPIQGEGGINVASETFIRELRQFCHKEEI</sequence>
<dbReference type="SUPFAM" id="SSF53383">
    <property type="entry name" value="PLP-dependent transferases"/>
    <property type="match status" value="1"/>
</dbReference>
<dbReference type="GO" id="GO:0042802">
    <property type="term" value="F:identical protein binding"/>
    <property type="evidence" value="ECO:0007669"/>
    <property type="project" value="TreeGrafter"/>
</dbReference>
<evidence type="ECO:0000256" key="2">
    <source>
        <dbReference type="ARBA" id="ARBA00022576"/>
    </source>
</evidence>
<dbReference type="InterPro" id="IPR015421">
    <property type="entry name" value="PyrdxlP-dep_Trfase_major"/>
</dbReference>
<evidence type="ECO:0008006" key="6">
    <source>
        <dbReference type="Google" id="ProtNLM"/>
    </source>
</evidence>
<evidence type="ECO:0000256" key="4">
    <source>
        <dbReference type="ARBA" id="ARBA00022898"/>
    </source>
</evidence>
<reference evidence="5" key="1">
    <citation type="journal article" date="2014" name="Front. Microbiol.">
        <title>High frequency of phylogenetically diverse reductive dehalogenase-homologous genes in deep subseafloor sedimentary metagenomes.</title>
        <authorList>
            <person name="Kawai M."/>
            <person name="Futagami T."/>
            <person name="Toyoda A."/>
            <person name="Takaki Y."/>
            <person name="Nishi S."/>
            <person name="Hori S."/>
            <person name="Arai W."/>
            <person name="Tsubouchi T."/>
            <person name="Morono Y."/>
            <person name="Uchiyama I."/>
            <person name="Ito T."/>
            <person name="Fujiyama A."/>
            <person name="Inagaki F."/>
            <person name="Takami H."/>
        </authorList>
    </citation>
    <scope>NUCLEOTIDE SEQUENCE</scope>
    <source>
        <strain evidence="5">Expedition CK06-06</strain>
    </source>
</reference>